<dbReference type="EMBL" id="NAJL01000017">
    <property type="protein sequence ID" value="TKA28625.1"/>
    <property type="molecule type" value="Genomic_DNA"/>
</dbReference>
<dbReference type="PANTHER" id="PTHR42073">
    <property type="entry name" value="MEIOTIC EXPRESSION UP-REGULATED PROTEIN 6"/>
    <property type="match status" value="1"/>
</dbReference>
<feature type="compositionally biased region" description="Low complexity" evidence="1">
    <location>
        <begin position="432"/>
        <end position="454"/>
    </location>
</feature>
<accession>A0A4U0U3H0</accession>
<feature type="compositionally biased region" description="Basic and acidic residues" evidence="1">
    <location>
        <begin position="372"/>
        <end position="386"/>
    </location>
</feature>
<sequence length="655" mass="69990">MSAVTEPTPQPMVEATEPTATAITTPPDTTIAAPETAAPVVEEPKTEVLPATEAPKEDSTEPAAPARAPPAEEEKATEKAAEKPVEPITEGQLAYKGLGLLKSLVPSKKEFWLSDEKITPQKMDLYMRGDKPEVSNPVVAWASETGKGLLFFNKKGETDRSRPQSVLPLYDATDLKKSSPHEIVFDIAGHKHTMKAASDAERDGWYISIERAVEMGKAEKETIRASEGYKAELEKLNKPSIMTGAAAGASTIRSKSQPKKSTEVDKADEPKGTGSEAEEEADNKQKSRSTSRGMFNKLKGKKEEKAEEKKEEHEEKKAEKEEAKVEKEVEKSVEAAAVGAAAPLDAPSTAERVIGAPVEDQQEPAAESGAVVKEEAPITKSEEKAAKQNKRSSIFGRMSSGFSGFKSPSKEKAEKDAELKPEVPAKDTTVSETAPQIPEPATETTETPTVTSTEPESKEEGKPAEAAKEKLDEVSPQQKGFLSGLPFMNKRNRSVSPSTNMKEAPKKEEGPVKEEASPVEPAAVAAPEEATKPAEVPATTETTTDKPTEKVEEPTSTPNKRSSVFGNLGRRASKAFKGMQSPVKKENTAPTAAETKSEEATETVAAEDKPIVNGESKAAEPSEQKPDQTIGDVVPGAVDAGQPQHQATPTVTASA</sequence>
<dbReference type="InterPro" id="IPR039483">
    <property type="entry name" value="Meu6_PH_dom"/>
</dbReference>
<feature type="region of interest" description="Disordered" evidence="1">
    <location>
        <begin position="244"/>
        <end position="331"/>
    </location>
</feature>
<feature type="domain" description="Meiotic expression up-regulated protein 6 PH" evidence="2">
    <location>
        <begin position="107"/>
        <end position="210"/>
    </location>
</feature>
<dbReference type="Proteomes" id="UP000308549">
    <property type="component" value="Unassembled WGS sequence"/>
</dbReference>
<feature type="compositionally biased region" description="Low complexity" evidence="1">
    <location>
        <begin position="518"/>
        <end position="542"/>
    </location>
</feature>
<protein>
    <recommendedName>
        <fullName evidence="2">Meiotic expression up-regulated protein 6 PH domain-containing protein</fullName>
    </recommendedName>
</protein>
<reference evidence="3 4" key="1">
    <citation type="submission" date="2017-03" db="EMBL/GenBank/DDBJ databases">
        <title>Genomes of endolithic fungi from Antarctica.</title>
        <authorList>
            <person name="Coleine C."/>
            <person name="Masonjones S."/>
            <person name="Stajich J.E."/>
        </authorList>
    </citation>
    <scope>NUCLEOTIDE SEQUENCE [LARGE SCALE GENOMIC DNA]</scope>
    <source>
        <strain evidence="3 4">CCFEE 6315</strain>
    </source>
</reference>
<dbReference type="OrthoDB" id="5593352at2759"/>
<feature type="compositionally biased region" description="Basic and acidic residues" evidence="1">
    <location>
        <begin position="543"/>
        <end position="553"/>
    </location>
</feature>
<dbReference type="InterPro" id="IPR039712">
    <property type="entry name" value="Meu6"/>
</dbReference>
<gene>
    <name evidence="3" type="ORF">B0A50_02952</name>
</gene>
<dbReference type="PANTHER" id="PTHR42073:SF1">
    <property type="entry name" value="MEIOTIC EXPRESSION UP-REGULATED PROTEIN 6"/>
    <property type="match status" value="1"/>
</dbReference>
<evidence type="ECO:0000259" key="2">
    <source>
        <dbReference type="Pfam" id="PF15406"/>
    </source>
</evidence>
<keyword evidence="4" id="KW-1185">Reference proteome</keyword>
<name>A0A4U0U3H0_9PEZI</name>
<evidence type="ECO:0000313" key="4">
    <source>
        <dbReference type="Proteomes" id="UP000308549"/>
    </source>
</evidence>
<feature type="region of interest" description="Disordered" evidence="1">
    <location>
        <begin position="1"/>
        <end position="89"/>
    </location>
</feature>
<feature type="compositionally biased region" description="Basic and acidic residues" evidence="1">
    <location>
        <begin position="503"/>
        <end position="516"/>
    </location>
</feature>
<feature type="region of interest" description="Disordered" evidence="1">
    <location>
        <begin position="359"/>
        <end position="655"/>
    </location>
</feature>
<dbReference type="AlphaFoldDB" id="A0A4U0U3H0"/>
<comment type="caution">
    <text evidence="3">The sequence shown here is derived from an EMBL/GenBank/DDBJ whole genome shotgun (WGS) entry which is preliminary data.</text>
</comment>
<evidence type="ECO:0000256" key="1">
    <source>
        <dbReference type="SAM" id="MobiDB-lite"/>
    </source>
</evidence>
<organism evidence="3 4">
    <name type="scientific">Salinomyces thailandicus</name>
    <dbReference type="NCBI Taxonomy" id="706561"/>
    <lineage>
        <taxon>Eukaryota</taxon>
        <taxon>Fungi</taxon>
        <taxon>Dikarya</taxon>
        <taxon>Ascomycota</taxon>
        <taxon>Pezizomycotina</taxon>
        <taxon>Dothideomycetes</taxon>
        <taxon>Dothideomycetidae</taxon>
        <taxon>Mycosphaerellales</taxon>
        <taxon>Teratosphaeriaceae</taxon>
        <taxon>Salinomyces</taxon>
    </lineage>
</organism>
<feature type="compositionally biased region" description="Low complexity" evidence="1">
    <location>
        <begin position="14"/>
        <end position="41"/>
    </location>
</feature>
<evidence type="ECO:0000313" key="3">
    <source>
        <dbReference type="EMBL" id="TKA28625.1"/>
    </source>
</evidence>
<dbReference type="Pfam" id="PF15406">
    <property type="entry name" value="PH_6"/>
    <property type="match status" value="1"/>
</dbReference>
<proteinExistence type="predicted"/>
<feature type="compositionally biased region" description="Basic and acidic residues" evidence="1">
    <location>
        <begin position="455"/>
        <end position="473"/>
    </location>
</feature>
<feature type="compositionally biased region" description="Basic and acidic residues" evidence="1">
    <location>
        <begin position="260"/>
        <end position="271"/>
    </location>
</feature>
<feature type="compositionally biased region" description="Basic and acidic residues" evidence="1">
    <location>
        <begin position="70"/>
        <end position="85"/>
    </location>
</feature>
<feature type="compositionally biased region" description="Basic and acidic residues" evidence="1">
    <location>
        <begin position="617"/>
        <end position="626"/>
    </location>
</feature>
<feature type="compositionally biased region" description="Polar residues" evidence="1">
    <location>
        <begin position="556"/>
        <end position="565"/>
    </location>
</feature>
<feature type="compositionally biased region" description="Basic and acidic residues" evidence="1">
    <location>
        <begin position="408"/>
        <end position="425"/>
    </location>
</feature>
<feature type="compositionally biased region" description="Basic and acidic residues" evidence="1">
    <location>
        <begin position="301"/>
        <end position="331"/>
    </location>
</feature>
<feature type="compositionally biased region" description="Polar residues" evidence="1">
    <location>
        <begin position="643"/>
        <end position="655"/>
    </location>
</feature>